<dbReference type="InterPro" id="IPR052975">
    <property type="entry name" value="Repressor-like_regulatory"/>
</dbReference>
<dbReference type="SUPFAM" id="SSF89447">
    <property type="entry name" value="AbrB/MazE/MraZ-like"/>
    <property type="match status" value="1"/>
</dbReference>
<protein>
    <recommendedName>
        <fullName evidence="2">SpoVT-AbrB domain-containing protein</fullName>
    </recommendedName>
</protein>
<dbReference type="Gene3D" id="2.10.260.10">
    <property type="match status" value="1"/>
</dbReference>
<evidence type="ECO:0000313" key="4">
    <source>
        <dbReference type="Proteomes" id="UP000425916"/>
    </source>
</evidence>
<dbReference type="Pfam" id="PF04014">
    <property type="entry name" value="MazE_antitoxin"/>
    <property type="match status" value="1"/>
</dbReference>
<dbReference type="PANTHER" id="PTHR34860:SF6">
    <property type="entry name" value="REPRESSOR-LIKE PROTEIN SSO7C3"/>
    <property type="match status" value="1"/>
</dbReference>
<gene>
    <name evidence="3" type="ORF">MGLY_13290</name>
</gene>
<evidence type="ECO:0000259" key="2">
    <source>
        <dbReference type="PROSITE" id="PS51740"/>
    </source>
</evidence>
<keyword evidence="1" id="KW-0238">DNA-binding</keyword>
<dbReference type="PANTHER" id="PTHR34860">
    <property type="entry name" value="REPRESSOR-LIKE PROTEIN SSO7C3"/>
    <property type="match status" value="1"/>
</dbReference>
<dbReference type="GO" id="GO:0003677">
    <property type="term" value="F:DNA binding"/>
    <property type="evidence" value="ECO:0007669"/>
    <property type="project" value="UniProtKB-UniRule"/>
</dbReference>
<evidence type="ECO:0000313" key="3">
    <source>
        <dbReference type="EMBL" id="QGP91980.1"/>
    </source>
</evidence>
<dbReference type="InterPro" id="IPR037914">
    <property type="entry name" value="SpoVT-AbrB_sf"/>
</dbReference>
<dbReference type="AlphaFoldDB" id="A0A6I5ZQ86"/>
<reference evidence="3 4" key="1">
    <citation type="submission" date="2019-11" db="EMBL/GenBank/DDBJ databases">
        <title>Genome sequence of Moorella glycerini DSM11254.</title>
        <authorList>
            <person name="Poehlein A."/>
            <person name="Boeer T."/>
            <person name="Daniel R."/>
        </authorList>
    </citation>
    <scope>NUCLEOTIDE SEQUENCE [LARGE SCALE GENOMIC DNA]</scope>
    <source>
        <strain evidence="3 4">DSM 11254</strain>
    </source>
</reference>
<dbReference type="Proteomes" id="UP000425916">
    <property type="component" value="Chromosome"/>
</dbReference>
<keyword evidence="4" id="KW-1185">Reference proteome</keyword>
<sequence>METRISSKGQITIPSEIRRQLKIHTGDALLVKAIGENSIILEVKKKALTGSQGTSEDILKATAGLWKDRTDINENFIRELRKSDHRRLEELLNE</sequence>
<dbReference type="NCBIfam" id="TIGR01439">
    <property type="entry name" value="lp_hng_hel_AbrB"/>
    <property type="match status" value="1"/>
</dbReference>
<organism evidence="3 4">
    <name type="scientific">Neomoorella glycerini</name>
    <dbReference type="NCBI Taxonomy" id="55779"/>
    <lineage>
        <taxon>Bacteria</taxon>
        <taxon>Bacillati</taxon>
        <taxon>Bacillota</taxon>
        <taxon>Clostridia</taxon>
        <taxon>Neomoorellales</taxon>
        <taxon>Neomoorellaceae</taxon>
        <taxon>Neomoorella</taxon>
    </lineage>
</organism>
<dbReference type="RefSeq" id="WP_156272610.1">
    <property type="nucleotide sequence ID" value="NZ_CP046244.1"/>
</dbReference>
<evidence type="ECO:0000256" key="1">
    <source>
        <dbReference type="PROSITE-ProRule" id="PRU01076"/>
    </source>
</evidence>
<name>A0A6I5ZQ86_9FIRM</name>
<dbReference type="InterPro" id="IPR007159">
    <property type="entry name" value="SpoVT-AbrB_dom"/>
</dbReference>
<dbReference type="SMART" id="SM00966">
    <property type="entry name" value="SpoVT_AbrB"/>
    <property type="match status" value="1"/>
</dbReference>
<feature type="domain" description="SpoVT-AbrB" evidence="2">
    <location>
        <begin position="1"/>
        <end position="46"/>
    </location>
</feature>
<proteinExistence type="predicted"/>
<accession>A0A6I5ZQ86</accession>
<dbReference type="OrthoDB" id="9811597at2"/>
<dbReference type="EMBL" id="CP046244">
    <property type="protein sequence ID" value="QGP91980.1"/>
    <property type="molecule type" value="Genomic_DNA"/>
</dbReference>
<dbReference type="PROSITE" id="PS51740">
    <property type="entry name" value="SPOVT_ABRB"/>
    <property type="match status" value="1"/>
</dbReference>